<dbReference type="Proteomes" id="UP000298133">
    <property type="component" value="Unassembled WGS sequence"/>
</dbReference>
<accession>A0A4Y8UH42</accession>
<feature type="domain" description="Peptidase M24" evidence="8">
    <location>
        <begin position="164"/>
        <end position="418"/>
    </location>
</feature>
<dbReference type="InterPro" id="IPR048819">
    <property type="entry name" value="PepQ_N"/>
</dbReference>
<dbReference type="OrthoDB" id="9806388at2"/>
<dbReference type="PANTHER" id="PTHR43226">
    <property type="entry name" value="XAA-PRO AMINOPEPTIDASE 3"/>
    <property type="match status" value="1"/>
</dbReference>
<keyword evidence="5" id="KW-0482">Metalloprotease</keyword>
<dbReference type="EC" id="3.4.13.9" evidence="10"/>
<comment type="caution">
    <text evidence="10">The sequence shown here is derived from an EMBL/GenBank/DDBJ whole genome shotgun (WGS) entry which is preliminary data.</text>
</comment>
<reference evidence="10 11" key="1">
    <citation type="submission" date="2019-03" db="EMBL/GenBank/DDBJ databases">
        <title>Draft genome of Gammaproteobacteria bacterium LSUCC0057, a member of the SAR92 clade.</title>
        <authorList>
            <person name="Lanclos V.C."/>
            <person name="Doiron C."/>
            <person name="Henson M.W."/>
            <person name="Thrash J.C."/>
        </authorList>
    </citation>
    <scope>NUCLEOTIDE SEQUENCE [LARGE SCALE GENOMIC DNA]</scope>
    <source>
        <strain evidence="10 11">LSUCC0057</strain>
    </source>
</reference>
<keyword evidence="4 10" id="KW-0378">Hydrolase</keyword>
<sequence>MAEQRDLYRDHLQQQLERITAALAACQCDHLWLDNGAPLQRFACDTRYPFRANPYLVELIPLTQHPHCQLLITPGERPRLLRQQRDDIWHSEPPLPAQAEYFQCLSYRSHSDLAALLPRGRVALISAQPLLQGDSIVHNPSALLNSLDYYRAIKSDYAIAQTLHATAAAARAHSAARRAFAGGGSEREIYAEYLYNCGQSEAELPYDAIVATDQHAAVLHHTVRATAAERQRTLLLDAGASHHGYGCDITRTYLGRAATSEFTALRDGLDRAQQQLAARVVSGVDFVDLQRAADQAVAELLCNSGVVNVSASEALQQGLVATFFPHGVGHLLGVQVHDRGGLLCDSRGGQRPPPASNPMLRCTRLLERNMLVTIEPGIYFIEQRLQQLNRAQRALLNWPLIEQLLPCGGIRIEDNVVAGESTARNLTRELFAPELSL</sequence>
<dbReference type="AlphaFoldDB" id="A0A4Y8UH42"/>
<dbReference type="GO" id="GO:0102009">
    <property type="term" value="F:proline dipeptidase activity"/>
    <property type="evidence" value="ECO:0007669"/>
    <property type="project" value="UniProtKB-EC"/>
</dbReference>
<dbReference type="Pfam" id="PF21216">
    <property type="entry name" value="PepQ_N"/>
    <property type="match status" value="1"/>
</dbReference>
<feature type="domain" description="Xaa-Pro dipeptidase N-terminal" evidence="9">
    <location>
        <begin position="7"/>
        <end position="149"/>
    </location>
</feature>
<dbReference type="GO" id="GO:0004177">
    <property type="term" value="F:aminopeptidase activity"/>
    <property type="evidence" value="ECO:0007669"/>
    <property type="project" value="TreeGrafter"/>
</dbReference>
<comment type="similarity">
    <text evidence="7">Belongs to the peptidase M24B family.</text>
</comment>
<dbReference type="NCBIfam" id="NF010133">
    <property type="entry name" value="PRK13607.1"/>
    <property type="match status" value="1"/>
</dbReference>
<keyword evidence="2" id="KW-0645">Protease</keyword>
<dbReference type="InterPro" id="IPR052433">
    <property type="entry name" value="X-Pro_dipept-like"/>
</dbReference>
<dbReference type="Pfam" id="PF00557">
    <property type="entry name" value="Peptidase_M24"/>
    <property type="match status" value="1"/>
</dbReference>
<dbReference type="InterPro" id="IPR000994">
    <property type="entry name" value="Pept_M24"/>
</dbReference>
<evidence type="ECO:0000256" key="7">
    <source>
        <dbReference type="RuleBase" id="RU000590"/>
    </source>
</evidence>
<keyword evidence="3 7" id="KW-0479">Metal-binding</keyword>
<dbReference type="GO" id="GO:0008237">
    <property type="term" value="F:metallopeptidase activity"/>
    <property type="evidence" value="ECO:0007669"/>
    <property type="project" value="UniProtKB-KW"/>
</dbReference>
<keyword evidence="10" id="KW-0224">Dipeptidase</keyword>
<dbReference type="Gene3D" id="3.40.350.10">
    <property type="entry name" value="Creatinase/prolidase N-terminal domain"/>
    <property type="match status" value="1"/>
</dbReference>
<organism evidence="10 11">
    <name type="scientific">Gammaproteobacteria bacterium LSUCC0057</name>
    <dbReference type="NCBI Taxonomy" id="2559237"/>
    <lineage>
        <taxon>Bacteria</taxon>
        <taxon>Pseudomonadati</taxon>
        <taxon>Pseudomonadota</taxon>
        <taxon>Gammaproteobacteria</taxon>
        <taxon>Cellvibrionales</taxon>
        <taxon>Porticoccaceae</taxon>
        <taxon>SAR92 clade</taxon>
    </lineage>
</organism>
<evidence type="ECO:0000256" key="1">
    <source>
        <dbReference type="ARBA" id="ARBA00001936"/>
    </source>
</evidence>
<evidence type="ECO:0000259" key="8">
    <source>
        <dbReference type="Pfam" id="PF00557"/>
    </source>
</evidence>
<evidence type="ECO:0000256" key="3">
    <source>
        <dbReference type="ARBA" id="ARBA00022723"/>
    </source>
</evidence>
<keyword evidence="11" id="KW-1185">Reference proteome</keyword>
<proteinExistence type="inferred from homology"/>
<evidence type="ECO:0000256" key="6">
    <source>
        <dbReference type="ARBA" id="ARBA00023211"/>
    </source>
</evidence>
<evidence type="ECO:0000256" key="2">
    <source>
        <dbReference type="ARBA" id="ARBA00022670"/>
    </source>
</evidence>
<dbReference type="EMBL" id="SPIA01000002">
    <property type="protein sequence ID" value="TFH67702.1"/>
    <property type="molecule type" value="Genomic_DNA"/>
</dbReference>
<dbReference type="GO" id="GO:0046872">
    <property type="term" value="F:metal ion binding"/>
    <property type="evidence" value="ECO:0007669"/>
    <property type="project" value="UniProtKB-KW"/>
</dbReference>
<comment type="cofactor">
    <cofactor evidence="1">
        <name>Mn(2+)</name>
        <dbReference type="ChEBI" id="CHEBI:29035"/>
    </cofactor>
</comment>
<dbReference type="Gene3D" id="3.90.230.10">
    <property type="entry name" value="Creatinase/methionine aminopeptidase superfamily"/>
    <property type="match status" value="1"/>
</dbReference>
<protein>
    <submittedName>
        <fullName evidence="10">Xaa-Pro dipeptidase</fullName>
        <ecNumber evidence="10">3.4.13.9</ecNumber>
    </submittedName>
</protein>
<dbReference type="SUPFAM" id="SSF55920">
    <property type="entry name" value="Creatinase/aminopeptidase"/>
    <property type="match status" value="1"/>
</dbReference>
<dbReference type="InterPro" id="IPR036005">
    <property type="entry name" value="Creatinase/aminopeptidase-like"/>
</dbReference>
<evidence type="ECO:0000259" key="9">
    <source>
        <dbReference type="Pfam" id="PF21216"/>
    </source>
</evidence>
<dbReference type="GO" id="GO:0006508">
    <property type="term" value="P:proteolysis"/>
    <property type="evidence" value="ECO:0007669"/>
    <property type="project" value="UniProtKB-KW"/>
</dbReference>
<dbReference type="GO" id="GO:0005829">
    <property type="term" value="C:cytosol"/>
    <property type="evidence" value="ECO:0007669"/>
    <property type="project" value="TreeGrafter"/>
</dbReference>
<dbReference type="InterPro" id="IPR029149">
    <property type="entry name" value="Creatin/AminoP/Spt16_N"/>
</dbReference>
<dbReference type="PROSITE" id="PS00491">
    <property type="entry name" value="PROLINE_PEPTIDASE"/>
    <property type="match status" value="1"/>
</dbReference>
<dbReference type="InterPro" id="IPR001131">
    <property type="entry name" value="Peptidase_M24B_aminopep-P_CS"/>
</dbReference>
<keyword evidence="6" id="KW-0464">Manganese</keyword>
<gene>
    <name evidence="10" type="primary">pepQ</name>
    <name evidence="10" type="ORF">E3W66_05475</name>
</gene>
<dbReference type="PANTHER" id="PTHR43226:SF8">
    <property type="entry name" value="XAA-PRO DIPEPTIDASE"/>
    <property type="match status" value="1"/>
</dbReference>
<evidence type="ECO:0000256" key="4">
    <source>
        <dbReference type="ARBA" id="ARBA00022801"/>
    </source>
</evidence>
<evidence type="ECO:0000313" key="11">
    <source>
        <dbReference type="Proteomes" id="UP000298133"/>
    </source>
</evidence>
<name>A0A4Y8UH42_9GAMM</name>
<evidence type="ECO:0000256" key="5">
    <source>
        <dbReference type="ARBA" id="ARBA00023049"/>
    </source>
</evidence>
<evidence type="ECO:0000313" key="10">
    <source>
        <dbReference type="EMBL" id="TFH67702.1"/>
    </source>
</evidence>